<organism evidence="1 2">
    <name type="scientific">Vibrio maritimus</name>
    <dbReference type="NCBI Taxonomy" id="990268"/>
    <lineage>
        <taxon>Bacteria</taxon>
        <taxon>Pseudomonadati</taxon>
        <taxon>Pseudomonadota</taxon>
        <taxon>Gammaproteobacteria</taxon>
        <taxon>Vibrionales</taxon>
        <taxon>Vibrionaceae</taxon>
        <taxon>Vibrio</taxon>
    </lineage>
</organism>
<accession>A0A090RX51</accession>
<dbReference type="AlphaFoldDB" id="A0A090RX51"/>
<gene>
    <name evidence="1" type="ORF">JCM19235_4066</name>
</gene>
<dbReference type="Proteomes" id="UP000029228">
    <property type="component" value="Unassembled WGS sequence"/>
</dbReference>
<reference evidence="1 2" key="1">
    <citation type="submission" date="2014-09" db="EMBL/GenBank/DDBJ databases">
        <title>Vibrio maritimus JCM 19235. (C45) whole genome shotgun sequence.</title>
        <authorList>
            <person name="Sawabe T."/>
            <person name="Meirelles P."/>
            <person name="Nakanishi M."/>
            <person name="Sayaka M."/>
            <person name="Hattori M."/>
            <person name="Ohkuma M."/>
        </authorList>
    </citation>
    <scope>NUCLEOTIDE SEQUENCE [LARGE SCALE GENOMIC DNA]</scope>
    <source>
        <strain evidence="2">JCM19235</strain>
    </source>
</reference>
<proteinExistence type="predicted"/>
<evidence type="ECO:0000313" key="1">
    <source>
        <dbReference type="EMBL" id="GAL19866.1"/>
    </source>
</evidence>
<sequence length="50" mass="5829">MIFFFFARLIAGVIAYSKMHDVASLCLLSLLAKRKNGANWHRSIYRIKTR</sequence>
<name>A0A090RX51_9VIBR</name>
<protein>
    <submittedName>
        <fullName evidence="1">Uncharacterized protein</fullName>
    </submittedName>
</protein>
<evidence type="ECO:0000313" key="2">
    <source>
        <dbReference type="Proteomes" id="UP000029228"/>
    </source>
</evidence>
<comment type="caution">
    <text evidence="1">The sequence shown here is derived from an EMBL/GenBank/DDBJ whole genome shotgun (WGS) entry which is preliminary data.</text>
</comment>
<keyword evidence="2" id="KW-1185">Reference proteome</keyword>
<dbReference type="EMBL" id="BBMR01000005">
    <property type="protein sequence ID" value="GAL19866.1"/>
    <property type="molecule type" value="Genomic_DNA"/>
</dbReference>